<protein>
    <submittedName>
        <fullName evidence="2">Uncharacterized protein</fullName>
    </submittedName>
</protein>
<evidence type="ECO:0000313" key="2">
    <source>
        <dbReference type="EMBL" id="NEC19621.1"/>
    </source>
</evidence>
<reference evidence="2 3" key="1">
    <citation type="submission" date="2020-01" db="EMBL/GenBank/DDBJ databases">
        <title>Insect and environment-associated Actinomycetes.</title>
        <authorList>
            <person name="Currrie C."/>
            <person name="Chevrette M."/>
            <person name="Carlson C."/>
            <person name="Stubbendieck R."/>
            <person name="Wendt-Pienkowski E."/>
        </authorList>
    </citation>
    <scope>NUCLEOTIDE SEQUENCE [LARGE SCALE GENOMIC DNA]</scope>
    <source>
        <strain evidence="2 3">SID7590</strain>
    </source>
</reference>
<gene>
    <name evidence="2" type="ORF">G3I50_15340</name>
</gene>
<name>A0A7K3RWL9_9ACTN</name>
<dbReference type="AlphaFoldDB" id="A0A7K3RWL9"/>
<feature type="compositionally biased region" description="Basic and acidic residues" evidence="1">
    <location>
        <begin position="83"/>
        <end position="97"/>
    </location>
</feature>
<feature type="region of interest" description="Disordered" evidence="1">
    <location>
        <begin position="75"/>
        <end position="109"/>
    </location>
</feature>
<dbReference type="RefSeq" id="WP_164202847.1">
    <property type="nucleotide sequence ID" value="NZ_JAAGMP010000698.1"/>
</dbReference>
<comment type="caution">
    <text evidence="2">The sequence shown here is derived from an EMBL/GenBank/DDBJ whole genome shotgun (WGS) entry which is preliminary data.</text>
</comment>
<sequence>MGAPGYEGTVTPKLFKALLTLNAYVVLADGTEKIRAIQQWLNRTYLGKSTFFIGPCDGLYSRDVQTALMKAIQCERGVPENPSQRELRRGHPGRAEGQHSGAGRHRHPRAALPRGLCLQRACSPRGLALPQ</sequence>
<evidence type="ECO:0000256" key="1">
    <source>
        <dbReference type="SAM" id="MobiDB-lite"/>
    </source>
</evidence>
<accession>A0A7K3RWL9</accession>
<dbReference type="Proteomes" id="UP000469670">
    <property type="component" value="Unassembled WGS sequence"/>
</dbReference>
<organism evidence="2 3">
    <name type="scientific">Streptomyces parvus</name>
    <dbReference type="NCBI Taxonomy" id="66428"/>
    <lineage>
        <taxon>Bacteria</taxon>
        <taxon>Bacillati</taxon>
        <taxon>Actinomycetota</taxon>
        <taxon>Actinomycetes</taxon>
        <taxon>Kitasatosporales</taxon>
        <taxon>Streptomycetaceae</taxon>
        <taxon>Streptomyces</taxon>
    </lineage>
</organism>
<evidence type="ECO:0000313" key="3">
    <source>
        <dbReference type="Proteomes" id="UP000469670"/>
    </source>
</evidence>
<dbReference type="EMBL" id="JAAGMP010000698">
    <property type="protein sequence ID" value="NEC19621.1"/>
    <property type="molecule type" value="Genomic_DNA"/>
</dbReference>
<proteinExistence type="predicted"/>